<name>A0AAV6MHR4_9ROSI</name>
<evidence type="ECO:0000256" key="6">
    <source>
        <dbReference type="SAM" id="Coils"/>
    </source>
</evidence>
<feature type="region of interest" description="Disordered" evidence="7">
    <location>
        <begin position="236"/>
        <end position="296"/>
    </location>
</feature>
<evidence type="ECO:0000259" key="8">
    <source>
        <dbReference type="Pfam" id="PF23007"/>
    </source>
</evidence>
<sequence length="1341" mass="149661">MGQVLGIEILGLGCREEEGVSEIQARGPRELHGKLAERSGLLIFQVADGILLFLSSDSETDRDFFLGIPGGLRVRNFPTKCIYVLIMTRAVRDRILKEANGDISDHLRNHIHLTNCIHLKNHMHKHSPILADRSLMRDLIVLQRSRSLRDPSASPPSWQSPSITDLPSRMGENNAVIREGRRSVGTESRRVGRTISGSSPPLGSFATSKVAPAEVNVGTDGVRAVSEHSVKSEIRDGRRIRREESSRRSDRNSVLDGNEESLPVHDGHLLHEAISRKSESKDRKSEQKDKQVRGIPFKTLSEQLNSAPIDSDDIASSSANVYGRQSQQDKIIDEPEPSFRGNCSGLNRVKRRKFRGTRRSRMNLTSRDTGVQNELSVASNTLAHGSAHSKHRMEEENENYANKNVIGGPRNGCGMPWNWSRIHHRGKTFLDMAGRSFSCGISDSMLRKCSPTARGRGISGTPIASDHSSSSAKFDAEALPLLVEASGSHESIENAGWQRDYSGELGIFADNYIKHEVDSDLASEARCSNRRRTRGHHRSRHQSLTQKYMPRTFKDLVGQNLVAQALSNAVSRKKVGLLYVFYGPHGTGKTSCARIFARALNCQSLEHSKPCGLCNSCVGYDMGKSRNIREVVPVSNLDFESITELLDHMIASQLPSQYTVFIFEDCDSFSSNCWSAITKVIDRAPRRLVFVLVCSSLDVLPHIIISRCQKFFFPKLKDADIIHTLQWITTQENLEIDEDALKLITSRSDGSLRDAEMTLEQLSLLGQRISVPLIQELVGLISDEKLVDLLDLALSADTVNTVKNLRLIIESGVEPMALMSQIATVITDILAGSYDFRKERPRRKFFRRQPLSKEDMEKLRQALKTLSEAEKQLRMSNDKLTWLTAALLQLAPDQQYMLSSSAETSFNHSPLALNNVNGRGVLRSTVQHAEIPGGEKRLSTDVNFAGHSDSYDNRIAKGIGLDRKRHSGVGVASQQTNATAADLMKSNGKQVSGKTRKDIEEVWLEVLGKIRINSIKEFLLQEGKLASVSFGAAPTVRLIFNSHHAKSKAEKLREQILQAFESALGSSVIIEIRCESKRDTTVGNHSSVTLPASKNGPLQIRDISGYKPEAQLPHYRSSEVGRGEIVEIDASPRDAHNQRESNQRNVEGSQGEVSVSRKNSTMSSISERREGGAQSRSQSIVRSKVSLAHVIQQAEGCSQRSRWSSRKAVSIAEKLEQENLRLEPQSRSLLCWKTSRVTRRKLSRLKVRTRRPQSLLKLVSCVQSSFSFHRPLDERQLSSSCQSEELKRCPSLPLNIMSAKPPPGIHEYMVMQKNVGKLVSLLPEHFHRTSTERFRKKIRIK</sequence>
<organism evidence="9 10">
    <name type="scientific">Cucurbita argyrosperma subsp. sororia</name>
    <dbReference type="NCBI Taxonomy" id="37648"/>
    <lineage>
        <taxon>Eukaryota</taxon>
        <taxon>Viridiplantae</taxon>
        <taxon>Streptophyta</taxon>
        <taxon>Embryophyta</taxon>
        <taxon>Tracheophyta</taxon>
        <taxon>Spermatophyta</taxon>
        <taxon>Magnoliopsida</taxon>
        <taxon>eudicotyledons</taxon>
        <taxon>Gunneridae</taxon>
        <taxon>Pentapetalae</taxon>
        <taxon>rosids</taxon>
        <taxon>fabids</taxon>
        <taxon>Cucurbitales</taxon>
        <taxon>Cucurbitaceae</taxon>
        <taxon>Cucurbiteae</taxon>
        <taxon>Cucurbita</taxon>
    </lineage>
</organism>
<keyword evidence="5" id="KW-0067">ATP-binding</keyword>
<evidence type="ECO:0000256" key="3">
    <source>
        <dbReference type="ARBA" id="ARBA00022741"/>
    </source>
</evidence>
<dbReference type="PANTHER" id="PTHR11669:SF46">
    <property type="entry name" value="PROTEIN STICHEL-LIKE 3"/>
    <property type="match status" value="1"/>
</dbReference>
<dbReference type="CDD" id="cd18137">
    <property type="entry name" value="HLD_clamp_pol_III_gamma_tau"/>
    <property type="match status" value="1"/>
</dbReference>
<dbReference type="PANTHER" id="PTHR11669">
    <property type="entry name" value="REPLICATION FACTOR C / DNA POLYMERASE III GAMMA-TAU SUBUNIT"/>
    <property type="match status" value="1"/>
</dbReference>
<dbReference type="GO" id="GO:0003887">
    <property type="term" value="F:DNA-directed DNA polymerase activity"/>
    <property type="evidence" value="ECO:0007669"/>
    <property type="project" value="InterPro"/>
</dbReference>
<feature type="compositionally biased region" description="Low complexity" evidence="7">
    <location>
        <begin position="151"/>
        <end position="162"/>
    </location>
</feature>
<dbReference type="GO" id="GO:0009360">
    <property type="term" value="C:DNA polymerase III complex"/>
    <property type="evidence" value="ECO:0007669"/>
    <property type="project" value="InterPro"/>
</dbReference>
<evidence type="ECO:0000256" key="5">
    <source>
        <dbReference type="ARBA" id="ARBA00022840"/>
    </source>
</evidence>
<feature type="compositionally biased region" description="Basic and acidic residues" evidence="7">
    <location>
        <begin position="262"/>
        <end position="292"/>
    </location>
</feature>
<dbReference type="GO" id="GO:0005663">
    <property type="term" value="C:DNA replication factor C complex"/>
    <property type="evidence" value="ECO:0007669"/>
    <property type="project" value="TreeGrafter"/>
</dbReference>
<dbReference type="GO" id="GO:0003689">
    <property type="term" value="F:DNA clamp loader activity"/>
    <property type="evidence" value="ECO:0007669"/>
    <property type="project" value="TreeGrafter"/>
</dbReference>
<reference evidence="9 10" key="1">
    <citation type="journal article" date="2021" name="Hortic Res">
        <title>The domestication of Cucurbita argyrosperma as revealed by the genome of its wild relative.</title>
        <authorList>
            <person name="Barrera-Redondo J."/>
            <person name="Sanchez-de la Vega G."/>
            <person name="Aguirre-Liguori J.A."/>
            <person name="Castellanos-Morales G."/>
            <person name="Gutierrez-Guerrero Y.T."/>
            <person name="Aguirre-Dugua X."/>
            <person name="Aguirre-Planter E."/>
            <person name="Tenaillon M.I."/>
            <person name="Lira-Saade R."/>
            <person name="Eguiarte L.E."/>
        </authorList>
    </citation>
    <scope>NUCLEOTIDE SEQUENCE [LARGE SCALE GENOMIC DNA]</scope>
    <source>
        <strain evidence="9">JBR-2021</strain>
    </source>
</reference>
<accession>A0AAV6MHR4</accession>
<feature type="region of interest" description="Disordered" evidence="7">
    <location>
        <begin position="1130"/>
        <end position="1180"/>
    </location>
</feature>
<dbReference type="NCBIfam" id="TIGR02397">
    <property type="entry name" value="dnaX_nterm"/>
    <property type="match status" value="1"/>
</dbReference>
<feature type="region of interest" description="Disordered" evidence="7">
    <location>
        <begin position="147"/>
        <end position="207"/>
    </location>
</feature>
<dbReference type="GO" id="GO:0046872">
    <property type="term" value="F:metal ion binding"/>
    <property type="evidence" value="ECO:0007669"/>
    <property type="project" value="UniProtKB-KW"/>
</dbReference>
<gene>
    <name evidence="9" type="ORF">SDJN03_21379</name>
</gene>
<proteinExistence type="inferred from homology"/>
<dbReference type="InterPro" id="IPR012763">
    <property type="entry name" value="DNA_pol_III_sug/sutau_N"/>
</dbReference>
<keyword evidence="4" id="KW-0862">Zinc</keyword>
<dbReference type="EMBL" id="JAGKQH010000014">
    <property type="protein sequence ID" value="KAG6581377.1"/>
    <property type="molecule type" value="Genomic_DNA"/>
</dbReference>
<evidence type="ECO:0000256" key="4">
    <source>
        <dbReference type="ARBA" id="ARBA00022833"/>
    </source>
</evidence>
<dbReference type="InterPro" id="IPR054506">
    <property type="entry name" value="DnaA_N-like_STI"/>
</dbReference>
<feature type="compositionally biased region" description="Basic and acidic residues" evidence="7">
    <location>
        <begin position="178"/>
        <end position="190"/>
    </location>
</feature>
<evidence type="ECO:0000256" key="1">
    <source>
        <dbReference type="ARBA" id="ARBA00006360"/>
    </source>
</evidence>
<evidence type="ECO:0000313" key="9">
    <source>
        <dbReference type="EMBL" id="KAG6581377.1"/>
    </source>
</evidence>
<keyword evidence="2" id="KW-0479">Metal-binding</keyword>
<feature type="compositionally biased region" description="Basic and acidic residues" evidence="7">
    <location>
        <begin position="1130"/>
        <end position="1142"/>
    </location>
</feature>
<dbReference type="InterPro" id="IPR050238">
    <property type="entry name" value="DNA_Rep/Repair_Clamp_Loader"/>
</dbReference>
<keyword evidence="10" id="KW-1185">Reference proteome</keyword>
<feature type="compositionally biased region" description="Polar residues" evidence="7">
    <location>
        <begin position="195"/>
        <end position="207"/>
    </location>
</feature>
<comment type="caution">
    <text evidence="9">The sequence shown here is derived from an EMBL/GenBank/DDBJ whole genome shotgun (WGS) entry which is preliminary data.</text>
</comment>
<dbReference type="Pfam" id="PF23007">
    <property type="entry name" value="DnaA_N-like_STI"/>
    <property type="match status" value="1"/>
</dbReference>
<feature type="compositionally biased region" description="Basic and acidic residues" evidence="7">
    <location>
        <begin position="236"/>
        <end position="253"/>
    </location>
</feature>
<dbReference type="GO" id="GO:0005524">
    <property type="term" value="F:ATP binding"/>
    <property type="evidence" value="ECO:0007669"/>
    <property type="project" value="UniProtKB-KW"/>
</dbReference>
<evidence type="ECO:0000256" key="7">
    <source>
        <dbReference type="SAM" id="MobiDB-lite"/>
    </source>
</evidence>
<feature type="compositionally biased region" description="Polar residues" evidence="7">
    <location>
        <begin position="1143"/>
        <end position="1165"/>
    </location>
</feature>
<dbReference type="Proteomes" id="UP000685013">
    <property type="component" value="Chromosome 14"/>
</dbReference>
<dbReference type="InterPro" id="IPR045085">
    <property type="entry name" value="HLD_clamp_pol_III_gamma_tau"/>
</dbReference>
<protein>
    <submittedName>
        <fullName evidence="9">Protein STICHEL-like 3</fullName>
    </submittedName>
</protein>
<comment type="similarity">
    <text evidence="1">Belongs to the DnaX/STICHEL family.</text>
</comment>
<dbReference type="Pfam" id="PF13177">
    <property type="entry name" value="DNA_pol3_delta2"/>
    <property type="match status" value="1"/>
</dbReference>
<dbReference type="GO" id="GO:0006261">
    <property type="term" value="P:DNA-templated DNA replication"/>
    <property type="evidence" value="ECO:0007669"/>
    <property type="project" value="TreeGrafter"/>
</dbReference>
<feature type="coiled-coil region" evidence="6">
    <location>
        <begin position="852"/>
        <end position="879"/>
    </location>
</feature>
<dbReference type="GO" id="GO:0006281">
    <property type="term" value="P:DNA repair"/>
    <property type="evidence" value="ECO:0007669"/>
    <property type="project" value="TreeGrafter"/>
</dbReference>
<evidence type="ECO:0000313" key="10">
    <source>
        <dbReference type="Proteomes" id="UP000685013"/>
    </source>
</evidence>
<keyword evidence="3" id="KW-0547">Nucleotide-binding</keyword>
<keyword evidence="6" id="KW-0175">Coiled coil</keyword>
<feature type="domain" description="STICHEL DnaA-N-like alpha-beta" evidence="8">
    <location>
        <begin position="992"/>
        <end position="1074"/>
    </location>
</feature>
<evidence type="ECO:0000256" key="2">
    <source>
        <dbReference type="ARBA" id="ARBA00022723"/>
    </source>
</evidence>
<dbReference type="FunFam" id="1.10.8.60:FF:000013">
    <property type="entry name" value="DNA polymerase III subunit gamma/tau"/>
    <property type="match status" value="1"/>
</dbReference>
<feature type="non-terminal residue" evidence="9">
    <location>
        <position position="1"/>
    </location>
</feature>